<dbReference type="EMBL" id="JAYMYQ010000001">
    <property type="protein sequence ID" value="KAK7363493.1"/>
    <property type="molecule type" value="Genomic_DNA"/>
</dbReference>
<gene>
    <name evidence="2" type="ORF">VNO77_05637</name>
</gene>
<evidence type="ECO:0000256" key="1">
    <source>
        <dbReference type="SAM" id="MobiDB-lite"/>
    </source>
</evidence>
<comment type="caution">
    <text evidence="2">The sequence shown here is derived from an EMBL/GenBank/DDBJ whole genome shotgun (WGS) entry which is preliminary data.</text>
</comment>
<feature type="region of interest" description="Disordered" evidence="1">
    <location>
        <begin position="13"/>
        <end position="43"/>
    </location>
</feature>
<dbReference type="Proteomes" id="UP001367508">
    <property type="component" value="Unassembled WGS sequence"/>
</dbReference>
<evidence type="ECO:0000313" key="3">
    <source>
        <dbReference type="Proteomes" id="UP001367508"/>
    </source>
</evidence>
<keyword evidence="3" id="KW-1185">Reference proteome</keyword>
<evidence type="ECO:0000313" key="2">
    <source>
        <dbReference type="EMBL" id="KAK7363493.1"/>
    </source>
</evidence>
<organism evidence="2 3">
    <name type="scientific">Canavalia gladiata</name>
    <name type="common">Sword bean</name>
    <name type="synonym">Dolichos gladiatus</name>
    <dbReference type="NCBI Taxonomy" id="3824"/>
    <lineage>
        <taxon>Eukaryota</taxon>
        <taxon>Viridiplantae</taxon>
        <taxon>Streptophyta</taxon>
        <taxon>Embryophyta</taxon>
        <taxon>Tracheophyta</taxon>
        <taxon>Spermatophyta</taxon>
        <taxon>Magnoliopsida</taxon>
        <taxon>eudicotyledons</taxon>
        <taxon>Gunneridae</taxon>
        <taxon>Pentapetalae</taxon>
        <taxon>rosids</taxon>
        <taxon>fabids</taxon>
        <taxon>Fabales</taxon>
        <taxon>Fabaceae</taxon>
        <taxon>Papilionoideae</taxon>
        <taxon>50 kb inversion clade</taxon>
        <taxon>NPAAA clade</taxon>
        <taxon>indigoferoid/millettioid clade</taxon>
        <taxon>Phaseoleae</taxon>
        <taxon>Canavalia</taxon>
    </lineage>
</organism>
<proteinExistence type="predicted"/>
<accession>A0AAN9N3X2</accession>
<sequence length="155" mass="16403">MGSLLQLLRLLDDGDDPAETRPRHPPNNPGVVAPHQPKASFNNTGTQHMAGLINNTGYTKGNGNGSIILGGFDSSTRNYRLVRGLADLIDGGDHSHRVVATQPQPIPNFNSPFPLQAPAHGLLNGDNQKLIGVTNNTNLKFKGDGNGALTLGNIK</sequence>
<reference evidence="2 3" key="1">
    <citation type="submission" date="2024-01" db="EMBL/GenBank/DDBJ databases">
        <title>The genomes of 5 underutilized Papilionoideae crops provide insights into root nodulation and disease resistanc.</title>
        <authorList>
            <person name="Jiang F."/>
        </authorList>
    </citation>
    <scope>NUCLEOTIDE SEQUENCE [LARGE SCALE GENOMIC DNA]</scope>
    <source>
        <strain evidence="2">LVBAO_FW01</strain>
        <tissue evidence="2">Leaves</tissue>
    </source>
</reference>
<dbReference type="AlphaFoldDB" id="A0AAN9N3X2"/>
<name>A0AAN9N3X2_CANGL</name>
<protein>
    <submittedName>
        <fullName evidence="2">Uncharacterized protein</fullName>
    </submittedName>
</protein>